<dbReference type="PANTHER" id="PTHR15904">
    <property type="entry name" value="FAM13"/>
    <property type="match status" value="1"/>
</dbReference>
<dbReference type="InterPro" id="IPR059029">
    <property type="entry name" value="FAM13A_dom"/>
</dbReference>
<comment type="caution">
    <text evidence="3">The sequence shown here is derived from an EMBL/GenBank/DDBJ whole genome shotgun (WGS) entry which is preliminary data.</text>
</comment>
<evidence type="ECO:0000256" key="1">
    <source>
        <dbReference type="SAM" id="Coils"/>
    </source>
</evidence>
<feature type="coiled-coil region" evidence="1">
    <location>
        <begin position="249"/>
        <end position="283"/>
    </location>
</feature>
<keyword evidence="1" id="KW-0175">Coiled coil</keyword>
<name>A0AAD1URA4_EUPCR</name>
<evidence type="ECO:0000259" key="2">
    <source>
        <dbReference type="Pfam" id="PF26116"/>
    </source>
</evidence>
<dbReference type="InterPro" id="IPR039102">
    <property type="entry name" value="FAM13"/>
</dbReference>
<dbReference type="EMBL" id="CAMPGE010013663">
    <property type="protein sequence ID" value="CAI2372378.1"/>
    <property type="molecule type" value="Genomic_DNA"/>
</dbReference>
<organism evidence="3 4">
    <name type="scientific">Euplotes crassus</name>
    <dbReference type="NCBI Taxonomy" id="5936"/>
    <lineage>
        <taxon>Eukaryota</taxon>
        <taxon>Sar</taxon>
        <taxon>Alveolata</taxon>
        <taxon>Ciliophora</taxon>
        <taxon>Intramacronucleata</taxon>
        <taxon>Spirotrichea</taxon>
        <taxon>Hypotrichia</taxon>
        <taxon>Euplotida</taxon>
        <taxon>Euplotidae</taxon>
        <taxon>Moneuplotes</taxon>
    </lineage>
</organism>
<protein>
    <recommendedName>
        <fullName evidence="2">FAM13A-like domain-containing protein</fullName>
    </recommendedName>
</protein>
<dbReference type="PANTHER" id="PTHR15904:SF17">
    <property type="entry name" value="RHO-GAP DOMAIN-CONTAINING PROTEIN"/>
    <property type="match status" value="1"/>
</dbReference>
<dbReference type="Pfam" id="PF26116">
    <property type="entry name" value="FAM13A"/>
    <property type="match status" value="1"/>
</dbReference>
<sequence length="328" mass="37839">MKSGELLNGMLTLTVSSLFKTNRNYEYIMTKYNDNETNIPKTPHKKRTPIDSGIAMKVRKWVDDNGIDFLNKSLQNLGLTLQDIKDFNPKMASNEFLNQEKKKVKDQLKLYDSILSSCKFDNLEQNPEEDYKGSIKAANTADFGSSHSACQYNPTRADKEPLRPLYMYYKKLKQGIIASKTSIRKSSVTVRKQAVLTERKENQALSSNRRSYDGLKRSKNIISDTSSVSSLGKENVHQNVINNNPKETKKDKESSIRKLMKQRESLTKERKSLRMLLDKFEKEFITKNGRKIKYMNDVKPVAKEYSRYKSLKGIIHDLEDKIRSLADL</sequence>
<gene>
    <name evidence="3" type="ORF">ECRASSUSDP1_LOCUS13708</name>
</gene>
<dbReference type="AlphaFoldDB" id="A0AAD1URA4"/>
<feature type="domain" description="FAM13A-like" evidence="2">
    <location>
        <begin position="256"/>
        <end position="322"/>
    </location>
</feature>
<keyword evidence="4" id="KW-1185">Reference proteome</keyword>
<dbReference type="Proteomes" id="UP001295684">
    <property type="component" value="Unassembled WGS sequence"/>
</dbReference>
<evidence type="ECO:0000313" key="3">
    <source>
        <dbReference type="EMBL" id="CAI2372378.1"/>
    </source>
</evidence>
<reference evidence="3" key="1">
    <citation type="submission" date="2023-07" db="EMBL/GenBank/DDBJ databases">
        <authorList>
            <consortium name="AG Swart"/>
            <person name="Singh M."/>
            <person name="Singh A."/>
            <person name="Seah K."/>
            <person name="Emmerich C."/>
        </authorList>
    </citation>
    <scope>NUCLEOTIDE SEQUENCE</scope>
    <source>
        <strain evidence="3">DP1</strain>
    </source>
</reference>
<evidence type="ECO:0000313" key="4">
    <source>
        <dbReference type="Proteomes" id="UP001295684"/>
    </source>
</evidence>
<proteinExistence type="predicted"/>
<accession>A0AAD1URA4</accession>